<evidence type="ECO:0000313" key="1">
    <source>
        <dbReference type="EMBL" id="USJ21237.1"/>
    </source>
</evidence>
<protein>
    <submittedName>
        <fullName evidence="1">Uncharacterized protein</fullName>
    </submittedName>
</protein>
<gene>
    <name evidence="1" type="ORF">LMK00_04320</name>
</gene>
<sequence length="73" mass="8517">MEQNNMKKCRYPKCDKKVHTENSLFCMDHSREIREKAPSKESLEKWGKNVAIGLAIGSKVFPPIYSWFKNKKG</sequence>
<dbReference type="RefSeq" id="WP_252170353.1">
    <property type="nucleotide sequence ID" value="NZ_CP086395.1"/>
</dbReference>
<reference evidence="1" key="1">
    <citation type="journal article" date="2022" name="Front. Microbiol.">
        <title>Feed Insects as a Reservoir of Granadaene-Producing Lactococci.</title>
        <authorList>
            <person name="Neuzil-Bunesova V."/>
            <person name="Ramirez Garcia A."/>
            <person name="Modrackova N."/>
            <person name="Makovska M."/>
            <person name="Sabolova M."/>
            <person name="Sproer C."/>
            <person name="Bunk B."/>
            <person name="Blom J."/>
            <person name="Schwab C."/>
        </authorList>
    </citation>
    <scope>NUCLEOTIDE SEQUENCE</scope>
    <source>
        <strain evidence="1">I4/6O</strain>
    </source>
</reference>
<evidence type="ECO:0000313" key="2">
    <source>
        <dbReference type="Proteomes" id="UP001056730"/>
    </source>
</evidence>
<dbReference type="EMBL" id="CP086395">
    <property type="protein sequence ID" value="USJ21237.1"/>
    <property type="molecule type" value="Genomic_DNA"/>
</dbReference>
<dbReference type="AlphaFoldDB" id="A0A9Q8Y498"/>
<dbReference type="Proteomes" id="UP001056730">
    <property type="component" value="Chromosome"/>
</dbReference>
<proteinExistence type="predicted"/>
<accession>A0A9Q8Y498</accession>
<dbReference type="KEGG" id="lfo:LMK00_04320"/>
<name>A0A9Q8Y498_9LACT</name>
<organism evidence="1 2">
    <name type="scientific">Lactococcus formosensis</name>
    <dbReference type="NCBI Taxonomy" id="1281486"/>
    <lineage>
        <taxon>Bacteria</taxon>
        <taxon>Bacillati</taxon>
        <taxon>Bacillota</taxon>
        <taxon>Bacilli</taxon>
        <taxon>Lactobacillales</taxon>
        <taxon>Streptococcaceae</taxon>
        <taxon>Lactococcus</taxon>
    </lineage>
</organism>